<evidence type="ECO:0000313" key="2">
    <source>
        <dbReference type="EMBL" id="SDN19874.1"/>
    </source>
</evidence>
<dbReference type="OrthoDB" id="2352233at2"/>
<dbReference type="STRING" id="745820.SAMN04488053_10178"/>
<dbReference type="Gene3D" id="1.10.3210.10">
    <property type="entry name" value="Hypothetical protein af1432"/>
    <property type="match status" value="1"/>
</dbReference>
<dbReference type="Pfam" id="PF01966">
    <property type="entry name" value="HD"/>
    <property type="match status" value="1"/>
</dbReference>
<dbReference type="AlphaFoldDB" id="A0A1G9ZF44"/>
<dbReference type="CDD" id="cd00077">
    <property type="entry name" value="HDc"/>
    <property type="match status" value="1"/>
</dbReference>
<evidence type="ECO:0000259" key="1">
    <source>
        <dbReference type="PROSITE" id="PS51831"/>
    </source>
</evidence>
<dbReference type="Proteomes" id="UP000198778">
    <property type="component" value="Unassembled WGS sequence"/>
</dbReference>
<dbReference type="SUPFAM" id="SSF109604">
    <property type="entry name" value="HD-domain/PDEase-like"/>
    <property type="match status" value="1"/>
</dbReference>
<reference evidence="3" key="1">
    <citation type="submission" date="2016-10" db="EMBL/GenBank/DDBJ databases">
        <authorList>
            <person name="Varghese N."/>
            <person name="Submissions S."/>
        </authorList>
    </citation>
    <scope>NUCLEOTIDE SEQUENCE [LARGE SCALE GENOMIC DNA]</scope>
    <source>
        <strain evidence="3">CGMCC 1.10369</strain>
    </source>
</reference>
<dbReference type="InterPro" id="IPR003607">
    <property type="entry name" value="HD/PDEase_dom"/>
</dbReference>
<dbReference type="EMBL" id="FNIL01000001">
    <property type="protein sequence ID" value="SDN19874.1"/>
    <property type="molecule type" value="Genomic_DNA"/>
</dbReference>
<dbReference type="PROSITE" id="PS51831">
    <property type="entry name" value="HD"/>
    <property type="match status" value="1"/>
</dbReference>
<organism evidence="2 3">
    <name type="scientific">Alkalicoccus daliensis</name>
    <dbReference type="NCBI Taxonomy" id="745820"/>
    <lineage>
        <taxon>Bacteria</taxon>
        <taxon>Bacillati</taxon>
        <taxon>Bacillota</taxon>
        <taxon>Bacilli</taxon>
        <taxon>Bacillales</taxon>
        <taxon>Bacillaceae</taxon>
        <taxon>Alkalicoccus</taxon>
    </lineage>
</organism>
<feature type="domain" description="HD" evidence="1">
    <location>
        <begin position="23"/>
        <end position="139"/>
    </location>
</feature>
<protein>
    <recommendedName>
        <fullName evidence="1">HD domain-containing protein</fullName>
    </recommendedName>
</protein>
<dbReference type="RefSeq" id="WP_090839477.1">
    <property type="nucleotide sequence ID" value="NZ_FNIL01000001.1"/>
</dbReference>
<sequence>MSRVTLIDIFQHPVAQKYVKRAGLAHAVACAYHAYRFAVEKNVDPDLACKAAFLHDVGHYTWYNNGEWDYNMYKENDIHAIKGAERAHKLLIRLGEDRVNAKQISLAVLLHTDSFLPEKNIQREALQEVVASADEADEEPDGKHHYRNMSDERAERLLSQLDRRIEVYQKRELKEPVSF</sequence>
<proteinExistence type="predicted"/>
<name>A0A1G9ZF44_9BACI</name>
<gene>
    <name evidence="2" type="ORF">SAMN04488053_10178</name>
</gene>
<evidence type="ECO:0000313" key="3">
    <source>
        <dbReference type="Proteomes" id="UP000198778"/>
    </source>
</evidence>
<accession>A0A1G9ZF44</accession>
<keyword evidence="3" id="KW-1185">Reference proteome</keyword>
<dbReference type="InterPro" id="IPR006674">
    <property type="entry name" value="HD_domain"/>
</dbReference>